<sequence>MGDGLVRGRGLRDQGGQAAGLGQLDVVLQSAQETFTQAAVLRHEVREVAALTQPAQVVGDLVVIAGAGAQHDAPDQAPPHHREGLPVQGAGEVHVTQQRGDLFGDDLRHRCGMAVDGARGFQDLFVERTA</sequence>
<organism evidence="1 2">
    <name type="scientific">Citricoccus parietis</name>
    <dbReference type="NCBI Taxonomy" id="592307"/>
    <lineage>
        <taxon>Bacteria</taxon>
        <taxon>Bacillati</taxon>
        <taxon>Actinomycetota</taxon>
        <taxon>Actinomycetes</taxon>
        <taxon>Micrococcales</taxon>
        <taxon>Micrococcaceae</taxon>
        <taxon>Citricoccus</taxon>
    </lineage>
</organism>
<protein>
    <submittedName>
        <fullName evidence="1">Uncharacterized protein</fullName>
    </submittedName>
</protein>
<keyword evidence="2" id="KW-1185">Reference proteome</keyword>
<dbReference type="EMBL" id="JBHMFI010000023">
    <property type="protein sequence ID" value="MFB9075420.1"/>
    <property type="molecule type" value="Genomic_DNA"/>
</dbReference>
<dbReference type="Proteomes" id="UP001589575">
    <property type="component" value="Unassembled WGS sequence"/>
</dbReference>
<gene>
    <name evidence="1" type="ORF">ACFFX0_31360</name>
</gene>
<proteinExistence type="predicted"/>
<evidence type="ECO:0000313" key="2">
    <source>
        <dbReference type="Proteomes" id="UP001589575"/>
    </source>
</evidence>
<evidence type="ECO:0000313" key="1">
    <source>
        <dbReference type="EMBL" id="MFB9075420.1"/>
    </source>
</evidence>
<comment type="caution">
    <text evidence="1">The sequence shown here is derived from an EMBL/GenBank/DDBJ whole genome shotgun (WGS) entry which is preliminary data.</text>
</comment>
<reference evidence="1 2" key="1">
    <citation type="submission" date="2024-09" db="EMBL/GenBank/DDBJ databases">
        <authorList>
            <person name="Sun Q."/>
            <person name="Mori K."/>
        </authorList>
    </citation>
    <scope>NUCLEOTIDE SEQUENCE [LARGE SCALE GENOMIC DNA]</scope>
    <source>
        <strain evidence="1 2">CCM 7609</strain>
    </source>
</reference>
<name>A0ABV5G912_9MICC</name>
<accession>A0ABV5G912</accession>